<gene>
    <name evidence="2" type="ORF">STRTUCAR8_01444</name>
</gene>
<feature type="compositionally biased region" description="Basic and acidic residues" evidence="1">
    <location>
        <begin position="119"/>
        <end position="128"/>
    </location>
</feature>
<dbReference type="AlphaFoldDB" id="L7F6H7"/>
<dbReference type="InterPro" id="IPR044548">
    <property type="entry name" value="AF0060_NTP-PPase_MazG-like"/>
</dbReference>
<protein>
    <submittedName>
        <fullName evidence="2">Uncharacterized protein</fullName>
    </submittedName>
</protein>
<sequence>MQEPPEEDGMKVDTWDYVTLLRKWLDTDAAPTTLEDARLLRVLKISEELGAEALHGVLGANPRKGASHGWGDVAKERGRHRDGHDRAGHGQRGRRGCGEAAAPGPHGGRAGSGRGYRPGPRDQRGHEAGRHRRVRGAGHGPRGEATEVTHTWEDVEARLGRLVLTAAAVLDDLTGDAWDTLDDRLRFPRGEGRGLERIFVSVRGS</sequence>
<proteinExistence type="predicted"/>
<name>L7F6H7_STRT8</name>
<accession>L7F6H7</accession>
<dbReference type="EMBL" id="AEJB01000361">
    <property type="protein sequence ID" value="ELP66265.1"/>
    <property type="molecule type" value="Genomic_DNA"/>
</dbReference>
<reference evidence="2 3" key="1">
    <citation type="journal article" date="2011" name="Plasmid">
        <title>Streptomyces turgidiscabies Car8 contains a modular pathogenicity island that shares virulence genes with other actinobacterial plant pathogens.</title>
        <authorList>
            <person name="Huguet-Tapia J.C."/>
            <person name="Badger J.H."/>
            <person name="Loria R."/>
            <person name="Pettis G.S."/>
        </authorList>
    </citation>
    <scope>NUCLEOTIDE SEQUENCE [LARGE SCALE GENOMIC DNA]</scope>
    <source>
        <strain evidence="2 3">Car8</strain>
    </source>
</reference>
<feature type="region of interest" description="Disordered" evidence="1">
    <location>
        <begin position="59"/>
        <end position="149"/>
    </location>
</feature>
<evidence type="ECO:0000313" key="2">
    <source>
        <dbReference type="EMBL" id="ELP66265.1"/>
    </source>
</evidence>
<dbReference type="Proteomes" id="UP000010931">
    <property type="component" value="Unassembled WGS sequence"/>
</dbReference>
<dbReference type="STRING" id="85558.T45_07614"/>
<evidence type="ECO:0000256" key="1">
    <source>
        <dbReference type="SAM" id="MobiDB-lite"/>
    </source>
</evidence>
<keyword evidence="3" id="KW-1185">Reference proteome</keyword>
<dbReference type="CDD" id="cd11533">
    <property type="entry name" value="NTP-PPase_Af0060_like"/>
    <property type="match status" value="1"/>
</dbReference>
<comment type="caution">
    <text evidence="2">The sequence shown here is derived from an EMBL/GenBank/DDBJ whole genome shotgun (WGS) entry which is preliminary data.</text>
</comment>
<organism evidence="2 3">
    <name type="scientific">Streptomyces turgidiscabies (strain Car8)</name>
    <dbReference type="NCBI Taxonomy" id="698760"/>
    <lineage>
        <taxon>Bacteria</taxon>
        <taxon>Bacillati</taxon>
        <taxon>Actinomycetota</taxon>
        <taxon>Actinomycetes</taxon>
        <taxon>Kitasatosporales</taxon>
        <taxon>Streptomycetaceae</taxon>
        <taxon>Streptomyces</taxon>
    </lineage>
</organism>
<feature type="compositionally biased region" description="Gly residues" evidence="1">
    <location>
        <begin position="105"/>
        <end position="116"/>
    </location>
</feature>
<dbReference type="PATRIC" id="fig|698760.3.peg.4981"/>
<evidence type="ECO:0000313" key="3">
    <source>
        <dbReference type="Proteomes" id="UP000010931"/>
    </source>
</evidence>